<keyword evidence="9 12" id="KW-0333">Golgi apparatus</keyword>
<evidence type="ECO:0000256" key="7">
    <source>
        <dbReference type="ARBA" id="ARBA00022968"/>
    </source>
</evidence>
<accession>A0A8J1TDV0</accession>
<feature type="compositionally biased region" description="Basic and acidic residues" evidence="13">
    <location>
        <begin position="163"/>
        <end position="177"/>
    </location>
</feature>
<feature type="compositionally biased region" description="Polar residues" evidence="13">
    <location>
        <begin position="178"/>
        <end position="214"/>
    </location>
</feature>
<feature type="compositionally biased region" description="Basic and acidic residues" evidence="13">
    <location>
        <begin position="61"/>
        <end position="89"/>
    </location>
</feature>
<proteinExistence type="inferred from homology"/>
<feature type="compositionally biased region" description="Basic and acidic residues" evidence="13">
    <location>
        <begin position="123"/>
        <end position="156"/>
    </location>
</feature>
<dbReference type="InterPro" id="IPR031481">
    <property type="entry name" value="Glyco_tran_10_N"/>
</dbReference>
<protein>
    <recommendedName>
        <fullName evidence="12">Fucosyltransferase</fullName>
        <ecNumber evidence="12">2.4.1.-</ecNumber>
    </recommendedName>
</protein>
<name>A0A8J1TDV0_OWEFU</name>
<keyword evidence="8" id="KW-1133">Transmembrane helix</keyword>
<keyword evidence="4 12" id="KW-0328">Glycosyltransferase</keyword>
<evidence type="ECO:0000256" key="5">
    <source>
        <dbReference type="ARBA" id="ARBA00022679"/>
    </source>
</evidence>
<dbReference type="PANTHER" id="PTHR48438:SF1">
    <property type="entry name" value="ALPHA-(1,3)-FUCOSYLTRANSFERASE C-RELATED"/>
    <property type="match status" value="1"/>
</dbReference>
<keyword evidence="11" id="KW-0325">Glycoprotein</keyword>
<feature type="region of interest" description="Disordered" evidence="13">
    <location>
        <begin position="28"/>
        <end position="214"/>
    </location>
</feature>
<evidence type="ECO:0000256" key="8">
    <source>
        <dbReference type="ARBA" id="ARBA00022989"/>
    </source>
</evidence>
<comment type="pathway">
    <text evidence="2">Protein modification; protein glycosylation.</text>
</comment>
<dbReference type="Gene3D" id="3.40.50.11660">
    <property type="entry name" value="Glycosyl transferase family 10, C-terminal domain"/>
    <property type="match status" value="1"/>
</dbReference>
<dbReference type="Pfam" id="PF17039">
    <property type="entry name" value="Glyco_tran_10_N"/>
    <property type="match status" value="1"/>
</dbReference>
<dbReference type="Pfam" id="PF00852">
    <property type="entry name" value="Glyco_transf_10"/>
    <property type="match status" value="1"/>
</dbReference>
<evidence type="ECO:0000259" key="14">
    <source>
        <dbReference type="Pfam" id="PF00852"/>
    </source>
</evidence>
<evidence type="ECO:0000256" key="4">
    <source>
        <dbReference type="ARBA" id="ARBA00022676"/>
    </source>
</evidence>
<organism evidence="16 17">
    <name type="scientific">Owenia fusiformis</name>
    <name type="common">Polychaete worm</name>
    <dbReference type="NCBI Taxonomy" id="6347"/>
    <lineage>
        <taxon>Eukaryota</taxon>
        <taxon>Metazoa</taxon>
        <taxon>Spiralia</taxon>
        <taxon>Lophotrochozoa</taxon>
        <taxon>Annelida</taxon>
        <taxon>Polychaeta</taxon>
        <taxon>Sedentaria</taxon>
        <taxon>Canalipalpata</taxon>
        <taxon>Sabellida</taxon>
        <taxon>Oweniida</taxon>
        <taxon>Oweniidae</taxon>
        <taxon>Owenia</taxon>
    </lineage>
</organism>
<feature type="compositionally biased region" description="Basic and acidic residues" evidence="13">
    <location>
        <begin position="43"/>
        <end position="52"/>
    </location>
</feature>
<evidence type="ECO:0000256" key="13">
    <source>
        <dbReference type="SAM" id="MobiDB-lite"/>
    </source>
</evidence>
<dbReference type="InterPro" id="IPR001503">
    <property type="entry name" value="Glyco_trans_10"/>
</dbReference>
<evidence type="ECO:0000313" key="16">
    <source>
        <dbReference type="EMBL" id="CAH1798257.1"/>
    </source>
</evidence>
<gene>
    <name evidence="16" type="ORF">OFUS_LOCUS22419</name>
</gene>
<feature type="domain" description="Fucosyltransferase N-terminal" evidence="15">
    <location>
        <begin position="218"/>
        <end position="330"/>
    </location>
</feature>
<dbReference type="GO" id="GO:0008417">
    <property type="term" value="F:fucosyltransferase activity"/>
    <property type="evidence" value="ECO:0007669"/>
    <property type="project" value="InterPro"/>
</dbReference>
<dbReference type="PANTHER" id="PTHR48438">
    <property type="entry name" value="ALPHA-(1,3)-FUCOSYLTRANSFERASE C-RELATED"/>
    <property type="match status" value="1"/>
</dbReference>
<comment type="subcellular location">
    <subcellularLocation>
        <location evidence="1">Golgi apparatus membrane</location>
        <topology evidence="1">Single-pass type II membrane protein</topology>
    </subcellularLocation>
    <subcellularLocation>
        <location evidence="12">Golgi apparatus</location>
        <location evidence="12">Golgi stack membrane</location>
        <topology evidence="12">Single-pass type II membrane protein</topology>
    </subcellularLocation>
</comment>
<comment type="caution">
    <text evidence="16">The sequence shown here is derived from an EMBL/GenBank/DDBJ whole genome shotgun (WGS) entry which is preliminary data.</text>
</comment>
<sequence length="563" mass="66614">MAIMRIWIQDSINSQKYESETHFKHYSKQVSNKNSTQDWNQNPKRDSNDYLKQDLNVNSKQDSKEYSTQDAIEYSKLDSNEYSKQDSNKYSKQFSNVHSKQDSKEYSPQDASEYSKQNSNEYSKQDSKEYSKHDSNEYSKQDSNDYSKQDSKEYSKQDWIQSSKHDSNEFLKQDSNEYSKQNSKVYSPQDSNVLSKQDSNVYSKQDSNEYSPQDSNSKLIVMLYHKPKLDPEEVKEMFLECPEVKCEFSHDVAYVNKSSAVIAHKLIQDYTNHVYSLPKRSPGQLWFYFDLESPNYIGMSSKDAEYLTEERKFNATIHYSPSSLIWMSYGKYNGSHIWNYRRIYNMILDKKVDFAAKKDKLLFWAVSNCQAVSKRQNYVKILAKHIQIDIYGKCGTFVCSRNENCETEVFKKYKFYLAFENHICDDYITEKLWKALAIREVVPIVLGGVGHEKYLPPKSYIDIRDFATPADLANYLKKLDEDDELYNEYFAWRYKITPVFDFKQAKTKWPTEYFLCQVCRLIHSQDLNTTYVDFTDRNNDEKYCRNPDEYFKDMKIPLGDVKL</sequence>
<evidence type="ECO:0000313" key="17">
    <source>
        <dbReference type="Proteomes" id="UP000749559"/>
    </source>
</evidence>
<keyword evidence="17" id="KW-1185">Reference proteome</keyword>
<keyword evidence="10" id="KW-0472">Membrane</keyword>
<dbReference type="AlphaFoldDB" id="A0A8J1TDV0"/>
<dbReference type="UniPathway" id="UPA00378"/>
<dbReference type="EC" id="2.4.1.-" evidence="12"/>
<keyword evidence="5 12" id="KW-0808">Transferase</keyword>
<dbReference type="InterPro" id="IPR055270">
    <property type="entry name" value="Glyco_tran_10_C"/>
</dbReference>
<reference evidence="16" key="1">
    <citation type="submission" date="2022-03" db="EMBL/GenBank/DDBJ databases">
        <authorList>
            <person name="Martin C."/>
        </authorList>
    </citation>
    <scope>NUCLEOTIDE SEQUENCE</scope>
</reference>
<dbReference type="GO" id="GO:0000139">
    <property type="term" value="C:Golgi membrane"/>
    <property type="evidence" value="ECO:0007669"/>
    <property type="project" value="UniProtKB-SubCell"/>
</dbReference>
<dbReference type="SUPFAM" id="SSF53756">
    <property type="entry name" value="UDP-Glycosyltransferase/glycogen phosphorylase"/>
    <property type="match status" value="1"/>
</dbReference>
<dbReference type="FunFam" id="3.40.50.11660:FF:000004">
    <property type="entry name" value="Glycoprotein 3-alpha-L-fucosyltransferase A"/>
    <property type="match status" value="1"/>
</dbReference>
<feature type="compositionally biased region" description="Polar residues" evidence="13">
    <location>
        <begin position="109"/>
        <end position="122"/>
    </location>
</feature>
<feature type="domain" description="Fucosyltransferase C-terminal" evidence="14">
    <location>
        <begin position="356"/>
        <end position="531"/>
    </location>
</feature>
<keyword evidence="6 12" id="KW-0812">Transmembrane</keyword>
<evidence type="ECO:0000256" key="12">
    <source>
        <dbReference type="RuleBase" id="RU003832"/>
    </source>
</evidence>
<feature type="compositionally biased region" description="Polar residues" evidence="13">
    <location>
        <begin position="28"/>
        <end position="42"/>
    </location>
</feature>
<evidence type="ECO:0000256" key="3">
    <source>
        <dbReference type="ARBA" id="ARBA00008919"/>
    </source>
</evidence>
<dbReference type="OrthoDB" id="6140949at2759"/>
<dbReference type="InterPro" id="IPR038577">
    <property type="entry name" value="GT10-like_C_sf"/>
</dbReference>
<dbReference type="GO" id="GO:0032580">
    <property type="term" value="C:Golgi cisterna membrane"/>
    <property type="evidence" value="ECO:0007669"/>
    <property type="project" value="UniProtKB-SubCell"/>
</dbReference>
<evidence type="ECO:0000256" key="9">
    <source>
        <dbReference type="ARBA" id="ARBA00023034"/>
    </source>
</evidence>
<evidence type="ECO:0000256" key="10">
    <source>
        <dbReference type="ARBA" id="ARBA00023136"/>
    </source>
</evidence>
<keyword evidence="7" id="KW-0735">Signal-anchor</keyword>
<evidence type="ECO:0000256" key="2">
    <source>
        <dbReference type="ARBA" id="ARBA00004922"/>
    </source>
</evidence>
<evidence type="ECO:0000256" key="11">
    <source>
        <dbReference type="ARBA" id="ARBA00023180"/>
    </source>
</evidence>
<evidence type="ECO:0000259" key="15">
    <source>
        <dbReference type="Pfam" id="PF17039"/>
    </source>
</evidence>
<dbReference type="Proteomes" id="UP000749559">
    <property type="component" value="Unassembled WGS sequence"/>
</dbReference>
<dbReference type="EMBL" id="CAIIXF020000011">
    <property type="protein sequence ID" value="CAH1798257.1"/>
    <property type="molecule type" value="Genomic_DNA"/>
</dbReference>
<comment type="similarity">
    <text evidence="3 12">Belongs to the glycosyltransferase 10 family.</text>
</comment>
<evidence type="ECO:0000256" key="6">
    <source>
        <dbReference type="ARBA" id="ARBA00022692"/>
    </source>
</evidence>
<evidence type="ECO:0000256" key="1">
    <source>
        <dbReference type="ARBA" id="ARBA00004323"/>
    </source>
</evidence>